<feature type="domain" description="DUF3645" evidence="9">
    <location>
        <begin position="2339"/>
        <end position="2371"/>
    </location>
</feature>
<dbReference type="EMBL" id="AP024446">
    <property type="protein sequence ID" value="BCS24813.1"/>
    <property type="molecule type" value="Genomic_DNA"/>
</dbReference>
<dbReference type="KEGG" id="apuu:APUU_41257A"/>
<evidence type="ECO:0000256" key="5">
    <source>
        <dbReference type="ARBA" id="ARBA00022801"/>
    </source>
</evidence>
<dbReference type="InterPro" id="IPR051346">
    <property type="entry name" value="OTU_Deubiquitinase"/>
</dbReference>
<sequence length="3073" mass="351311">MDPEVFQYIFHHVVFPPRLPGEPERRQKFLESGMMRFVKDTLASFVKTRPPDIQDKWKPAVNMLELWISVDAGGDDLNRHQDLLMRHIKDLKIHGAVALYVCAQNCGWLAHYDSARDNVIIDAFEVTATSAAILKATGPLIRCFPGQSAVISASMINETAFCKYLAHNLCRLNLESVREMCPKATQSRDCIKEIRDTVDPGLVTEGLMSQLLAFGEHNVWKSFEKHMRDEVIYDDTKLPWRRSPLWFVMKVALQTILYRIFPDNEGHAEYKNYMLYLAVMIGEEAQNLELPNIADILAISRAKVARRTYKLQGKTFETVMKRVMETDEAILQHLQQLRARVQTPESMAISHSFGPLQECDLEASLKHSRDYIYNAMKSRTPDNCSSSFNKKHKQRRGRQTSGLPKIEDDEILSLLDFEAGVDTELQEWHAKTSPTEKVCCDLADLIEKYSEFASKKYAQMPDASSPMLLVLLELWVSLDSLCVRLCPILKDYSPELSKKIVEPLLLPLFHQMQRARQVEDYIRSRQPHGSSLKSIFSDPGPDTFAVRYVDKNRKHKKVLESIENLATQKREALRKEWEDRSKEYQDLISQASNLTHDSDLDEWDNETHSTSCDKCALETKAQKLTIQVHEWPLPNDEDKAKNIAFELDCPRWFAKWRDITWKIVDDYGRPQAREPSRMEMNILEYPATQTFVTKLGQRLTLASSTKSWLNTHYKTQKFPVTFDTIAVSNPFNFSLWDTEREVWVAGRFKLQKYPTFNHLCTLTLNNPKYSGLQYAVESCQHHQNKVLADQRNCPPKITLQEMSAFGHLRAGERLQWYNITRELVSPSFSMNESSVHKLLCQAAWELGSHGSGTQLGEAHAFFEELASVNRLLESLEHRLSIISTNWNEHYTLHTVVNLGVRILSLCPTSAVERASSFLRRCRKVAIDWCTRIKTALDAKIGAENDSRLSLLFKIGAICLLTFSVEDRHLSKVLESEEDLQFLLRSSIVLFENTPGPIESQSLENRALVLHGTRVLCNAEKQVSQLIIKHPSALNVAIQQTANHLQFSSPWCFAPGDNQRWATNKSVLTTDGDTQEVHYNILSGELLVNNERPKRLPDEYTIHPLFQRLFGSQTISVVSCRKKGTKFASTQRFGNYIVYFRLEGDQLVVKTMADHALRLIPHDVLAEDFPDSLITKFAHWLDLETGEIEFRPLDQAWEPNPKNWRTSYKHQNGEIPRTKQGQRVLVDVHSGLFEQVSNVLSRLDHLKHIQITSTQDSRIEAKLVRLHLSFFVNADGALECREHNAIVDQDQDIGCLSNLFSKLVLRGKTGQGHRTVLIPYGMVRISKEALYSQVSIYPLDGSRVKYFHYLFDPTLGMLSDTSGMAGALYQAYLHAVTTYVLPDAATNRSGTEEALRILRQARMKSSFPLDSDCSHLLELIASLTPRRQYHPPGIEVMQRVIWNPQMGELAQHDDFRVITQDIFNHTAKFAAFHSSKKELPSGLDRGDTHLLDRARHYHSRFHRSEFANNLTGLDIRYPEKPMPSEYNARDRHGCVSDRSRRVYETAALIRDWPSNASQKEMLLNMVKAWGNIYMRILTPDQHTYTSLMDSQIQHLWGSLYSQCRSSNRETGTYKLISVFCTIAFGKSVPTWQLRHLLTIAFSGYFPEVPQQLLQGPVQLGLAPGQDIDRSKVKEEISNNYPPQKPNPRGNMKNLSKSEKGKRRYEQKKKYEKTKKQEIEALASQITRQWPCEVLQRPTNMEPWQVKSLNASDILFKSFNRNVQFHQFIELVQQKLDAVPISPLPDLLPIPPALPQCRPLIYARSNPWQAPSLQDMLRSSNAPLPMDIDQTPLRYQRPQVPASSDRGPIDNLQSLIVGLRRSTKTMCRQYAHTLLDSLEALDKVHLPCVSAGLPIERDSLVQHHKRAIEQRDSLWGQIVLALTTVDSSWKAIGGAVFWPSITVLSMLSFLAADKWDSVPPLWKDTLLMFTKVIVSLRRYERLLEHFDKEDINTFYKEAETVGCEGWDASSNPDWLLLEIEGNMTIRERQANVAHRMIAPESKENCVLQLNMGEGKTTIITPMIAACLANGAQMVRIVVLKPLLRQSINLLSQRLGGLLNRPIYYVPFSRNTRIDKSTIETLQATYSECQQKRGMLIVLPEQLLSFRLVGLDLAPSDSALGLVDIEQSLQDSCRTIIDESDEILDPKFQLIYTRGNQQNVDGESDRWAIIQYVLELVEKQVKTLQSEDQMSLDIEQRGIRYPLIHFLSKDAPDRLLQRVTEAISRGELPGVSFTEWAEATQTSVLNFITCLETNNTDKRVVQNTFKDSIILKKLLVLRGLFAHGILRFVLASKRWLVDYGVHPSRCLSAVPFRAKGVPSENAEFGHADVALVLTCLSYYYEGLTEEQVRQCFYFLMKENDPGAEYQRWITRNRDGLPEGLHSFNGVNLEDDHAFQRVLYQHLQYQKGIIDFFLAKIVFPKEAKGFPSKLSLSAWDIPSKPAQPLTTGFSGTNDNRYLLPKSMPQKDLPYLLHTNAMVLSQLLHDDNKQCILAEDKDGRQLPVNGLLHLINDQNPHIKVIIDVGALILESSNEEVAKKWLSIVPADRSRAAIYFDANDEAMVVDREGYVERLTASPFYDRLHLCLVFLDQHHARGVDIKLPRTYRAAVTLGPRLTKDRLVQACNRMRELTNGQSVAFFIPPEVRHDMKKDGAGIASTDVVQWVLEQTCDQLEKLQPLWAWQGLHHFRCAQIWDDFRTRASSLEDIVARIQQPELKSLFQLYAPWGEHSQSIASLRELAPHDPTVRELLEKWEGVASTQTTLYEEQERELTQEIQREPQIRRPPSVEAQSHIVNADIKHFVKHGQFPRWISSDDVDPAFKCLSQTSARAFELPTSIGPHIYASLDFLSTIRQDDNTVDDEFLKPVHWVLSSTTIQTLIIISQHEANYLIPSIRKSKKATLHMYAPRTAKDMCSFSKLDFLTVGQPRSPLQVSPEAIRDLEIFSGSLYFDSFAEYQSACQFFGFKTDRLLDIPQDAITSEGFVSKEARTQAQWPVHCPFTTSPLPFLKAWYSIRTKGQGFSQSHIGSIVEARRLTEDRF</sequence>
<dbReference type="PANTHER" id="PTHR13367">
    <property type="entry name" value="UBIQUITIN THIOESTERASE"/>
    <property type="match status" value="1"/>
</dbReference>
<dbReference type="Pfam" id="PF20255">
    <property type="entry name" value="DUF6606"/>
    <property type="match status" value="1"/>
</dbReference>
<dbReference type="EC" id="3.4.19.12" evidence="2"/>
<dbReference type="GeneID" id="64974818"/>
<keyword evidence="12" id="KW-1185">Reference proteome</keyword>
<dbReference type="Gene3D" id="3.40.50.300">
    <property type="entry name" value="P-loop containing nucleotide triphosphate hydrolases"/>
    <property type="match status" value="1"/>
</dbReference>
<feature type="region of interest" description="Disordered" evidence="7">
    <location>
        <begin position="382"/>
        <end position="402"/>
    </location>
</feature>
<organism evidence="11 12">
    <name type="scientific">Aspergillus puulaauensis</name>
    <dbReference type="NCBI Taxonomy" id="1220207"/>
    <lineage>
        <taxon>Eukaryota</taxon>
        <taxon>Fungi</taxon>
        <taxon>Dikarya</taxon>
        <taxon>Ascomycota</taxon>
        <taxon>Pezizomycotina</taxon>
        <taxon>Eurotiomycetes</taxon>
        <taxon>Eurotiomycetidae</taxon>
        <taxon>Eurotiales</taxon>
        <taxon>Aspergillaceae</taxon>
        <taxon>Aspergillus</taxon>
    </lineage>
</organism>
<evidence type="ECO:0000256" key="6">
    <source>
        <dbReference type="ARBA" id="ARBA00022807"/>
    </source>
</evidence>
<evidence type="ECO:0000259" key="8">
    <source>
        <dbReference type="Pfam" id="PF12340"/>
    </source>
</evidence>
<accession>A0A7R7XPY9</accession>
<dbReference type="InterPro" id="IPR027417">
    <property type="entry name" value="P-loop_NTPase"/>
</dbReference>
<evidence type="ECO:0000256" key="7">
    <source>
        <dbReference type="SAM" id="MobiDB-lite"/>
    </source>
</evidence>
<evidence type="ECO:0000256" key="4">
    <source>
        <dbReference type="ARBA" id="ARBA00022786"/>
    </source>
</evidence>
<dbReference type="PANTHER" id="PTHR13367:SF33">
    <property type="entry name" value="P-LOOP CONTAINING NUCLEOSIDE TRIPHOSPHATE HYDROLASE PROTEIN"/>
    <property type="match status" value="1"/>
</dbReference>
<feature type="region of interest" description="Disordered" evidence="7">
    <location>
        <begin position="1674"/>
        <end position="1711"/>
    </location>
</feature>
<dbReference type="SUPFAM" id="SSF52540">
    <property type="entry name" value="P-loop containing nucleoside triphosphate hydrolases"/>
    <property type="match status" value="1"/>
</dbReference>
<evidence type="ECO:0000259" key="9">
    <source>
        <dbReference type="Pfam" id="PF12359"/>
    </source>
</evidence>
<feature type="compositionally biased region" description="Basic residues" evidence="7">
    <location>
        <begin position="1698"/>
        <end position="1711"/>
    </location>
</feature>
<evidence type="ECO:0000256" key="1">
    <source>
        <dbReference type="ARBA" id="ARBA00000707"/>
    </source>
</evidence>
<reference evidence="11" key="2">
    <citation type="submission" date="2021-02" db="EMBL/GenBank/DDBJ databases">
        <title>Aspergillus puulaauensis MK2 genome sequence.</title>
        <authorList>
            <person name="Futagami T."/>
            <person name="Mori K."/>
            <person name="Kadooka C."/>
            <person name="Tanaka T."/>
        </authorList>
    </citation>
    <scope>NUCLEOTIDE SEQUENCE</scope>
    <source>
        <strain evidence="11">MK2</strain>
    </source>
</reference>
<feature type="compositionally biased region" description="Basic residues" evidence="7">
    <location>
        <begin position="389"/>
        <end position="398"/>
    </location>
</feature>
<dbReference type="GO" id="GO:0006508">
    <property type="term" value="P:proteolysis"/>
    <property type="evidence" value="ECO:0007669"/>
    <property type="project" value="UniProtKB-KW"/>
</dbReference>
<evidence type="ECO:0000256" key="3">
    <source>
        <dbReference type="ARBA" id="ARBA00022670"/>
    </source>
</evidence>
<dbReference type="GO" id="GO:0004843">
    <property type="term" value="F:cysteine-type deubiquitinase activity"/>
    <property type="evidence" value="ECO:0007669"/>
    <property type="project" value="UniProtKB-EC"/>
</dbReference>
<evidence type="ECO:0000313" key="12">
    <source>
        <dbReference type="Proteomes" id="UP000654913"/>
    </source>
</evidence>
<dbReference type="Pfam" id="PF12340">
    <property type="entry name" value="DUF3638"/>
    <property type="match status" value="1"/>
</dbReference>
<dbReference type="OrthoDB" id="3182339at2759"/>
<reference evidence="11" key="1">
    <citation type="submission" date="2021-01" db="EMBL/GenBank/DDBJ databases">
        <authorList>
            <consortium name="Aspergillus puulaauensis MK2 genome sequencing consortium"/>
            <person name="Kazuki M."/>
            <person name="Futagami T."/>
        </authorList>
    </citation>
    <scope>NUCLEOTIDE SEQUENCE</scope>
    <source>
        <strain evidence="11">MK2</strain>
    </source>
</reference>
<comment type="catalytic activity">
    <reaction evidence="1">
        <text>Thiol-dependent hydrolysis of ester, thioester, amide, peptide and isopeptide bonds formed by the C-terminal Gly of ubiquitin (a 76-residue protein attached to proteins as an intracellular targeting signal).</text>
        <dbReference type="EC" id="3.4.19.12"/>
    </reaction>
</comment>
<dbReference type="Proteomes" id="UP000654913">
    <property type="component" value="Chromosome 4"/>
</dbReference>
<feature type="domain" description="DUF6606" evidence="10">
    <location>
        <begin position="9"/>
        <end position="278"/>
    </location>
</feature>
<dbReference type="InterPro" id="IPR022099">
    <property type="entry name" value="DUF3638"/>
</dbReference>
<dbReference type="Pfam" id="PF12359">
    <property type="entry name" value="DUF3645"/>
    <property type="match status" value="1"/>
</dbReference>
<protein>
    <recommendedName>
        <fullName evidence="2">ubiquitinyl hydrolase 1</fullName>
        <ecNumber evidence="2">3.4.19.12</ecNumber>
    </recommendedName>
</protein>
<keyword evidence="3" id="KW-0645">Protease</keyword>
<dbReference type="RefSeq" id="XP_041557007.1">
    <property type="nucleotide sequence ID" value="XM_041704420.1"/>
</dbReference>
<keyword evidence="4" id="KW-0833">Ubl conjugation pathway</keyword>
<dbReference type="InterPro" id="IPR046541">
    <property type="entry name" value="DUF6606"/>
</dbReference>
<keyword evidence="6" id="KW-0788">Thiol protease</keyword>
<proteinExistence type="predicted"/>
<name>A0A7R7XPY9_9EURO</name>
<dbReference type="InterPro" id="IPR022105">
    <property type="entry name" value="DUF3645"/>
</dbReference>
<feature type="domain" description="DUF3638" evidence="8">
    <location>
        <begin position="2002"/>
        <end position="2222"/>
    </location>
</feature>
<evidence type="ECO:0000256" key="2">
    <source>
        <dbReference type="ARBA" id="ARBA00012759"/>
    </source>
</evidence>
<keyword evidence="5" id="KW-0378">Hydrolase</keyword>
<evidence type="ECO:0000259" key="10">
    <source>
        <dbReference type="Pfam" id="PF20255"/>
    </source>
</evidence>
<evidence type="ECO:0000313" key="11">
    <source>
        <dbReference type="EMBL" id="BCS24813.1"/>
    </source>
</evidence>
<gene>
    <name evidence="11" type="ORF">APUU_41257A</name>
</gene>